<dbReference type="CDD" id="cd16442">
    <property type="entry name" value="BPL"/>
    <property type="match status" value="1"/>
</dbReference>
<keyword evidence="1 3" id="KW-0436">Ligase</keyword>
<dbReference type="InterPro" id="IPR004408">
    <property type="entry name" value="Biotin_CoA_COase_ligase"/>
</dbReference>
<sequence>MHIRNPNSFIIGKQLIELESCSSTNTEAVKMAQNGDAQHGTVVLTNCQTSGKGQRGNVWEAASGQNLTFSIVLHPQSLHISDQFFLSMLTSLSIYDFLSEYLLEEDLKIKWPNDIYFEDTKMGGILIESIAQGEFVKTSVVGIGVNINQKEFVHPQAKSLAMICGQEFDLREMLTLFLEFFTRRYRQLENLSAKSLHQEYYSKLYWYDEIHTFQDLQEQYFMGRIKGVNELGCLIVERENDTKEFDIKEIKFIK</sequence>
<dbReference type="InterPro" id="IPR045864">
    <property type="entry name" value="aa-tRNA-synth_II/BPL/LPL"/>
</dbReference>
<dbReference type="PANTHER" id="PTHR12835:SF5">
    <property type="entry name" value="BIOTIN--PROTEIN LIGASE"/>
    <property type="match status" value="1"/>
</dbReference>
<dbReference type="Pfam" id="PF03099">
    <property type="entry name" value="BPL_LplA_LipB"/>
    <property type="match status" value="1"/>
</dbReference>
<dbReference type="NCBIfam" id="TIGR00121">
    <property type="entry name" value="birA_ligase"/>
    <property type="match status" value="1"/>
</dbReference>
<feature type="domain" description="BPL/LPL catalytic" evidence="2">
    <location>
        <begin position="1"/>
        <end position="189"/>
    </location>
</feature>
<dbReference type="EC" id="6.3.4.15" evidence="3"/>
<protein>
    <submittedName>
        <fullName evidence="3">BirA family biotin operon repressor/biotin-[acetyl-CoA-carboxylase] ligase</fullName>
        <ecNumber evidence="3">6.3.4.15</ecNumber>
    </submittedName>
</protein>
<dbReference type="RefSeq" id="WP_309937240.1">
    <property type="nucleotide sequence ID" value="NZ_AP025305.1"/>
</dbReference>
<dbReference type="Proteomes" id="UP001185092">
    <property type="component" value="Unassembled WGS sequence"/>
</dbReference>
<dbReference type="PANTHER" id="PTHR12835">
    <property type="entry name" value="BIOTIN PROTEIN LIGASE"/>
    <property type="match status" value="1"/>
</dbReference>
<accession>A0AAE3XJT1</accession>
<keyword evidence="4" id="KW-1185">Reference proteome</keyword>
<dbReference type="GO" id="GO:0004077">
    <property type="term" value="F:biotin--[biotin carboxyl-carrier protein] ligase activity"/>
    <property type="evidence" value="ECO:0007669"/>
    <property type="project" value="UniProtKB-EC"/>
</dbReference>
<dbReference type="EMBL" id="JAVDQD010000001">
    <property type="protein sequence ID" value="MDR6237770.1"/>
    <property type="molecule type" value="Genomic_DNA"/>
</dbReference>
<dbReference type="SUPFAM" id="SSF55681">
    <property type="entry name" value="Class II aaRS and biotin synthetases"/>
    <property type="match status" value="1"/>
</dbReference>
<reference evidence="3" key="1">
    <citation type="submission" date="2023-07" db="EMBL/GenBank/DDBJ databases">
        <title>Genomic Encyclopedia of Type Strains, Phase IV (KMG-IV): sequencing the most valuable type-strain genomes for metagenomic binning, comparative biology and taxonomic classification.</title>
        <authorList>
            <person name="Goeker M."/>
        </authorList>
    </citation>
    <scope>NUCLEOTIDE SEQUENCE</scope>
    <source>
        <strain evidence="3">DSM 26174</strain>
    </source>
</reference>
<comment type="caution">
    <text evidence="3">The sequence shown here is derived from an EMBL/GenBank/DDBJ whole genome shotgun (WGS) entry which is preliminary data.</text>
</comment>
<name>A0AAE3XJT1_9BACT</name>
<evidence type="ECO:0000313" key="4">
    <source>
        <dbReference type="Proteomes" id="UP001185092"/>
    </source>
</evidence>
<evidence type="ECO:0000313" key="3">
    <source>
        <dbReference type="EMBL" id="MDR6237770.1"/>
    </source>
</evidence>
<evidence type="ECO:0000256" key="1">
    <source>
        <dbReference type="ARBA" id="ARBA00022598"/>
    </source>
</evidence>
<evidence type="ECO:0000259" key="2">
    <source>
        <dbReference type="PROSITE" id="PS51733"/>
    </source>
</evidence>
<proteinExistence type="predicted"/>
<dbReference type="AlphaFoldDB" id="A0AAE3XJT1"/>
<organism evidence="3 4">
    <name type="scientific">Aureibacter tunicatorum</name>
    <dbReference type="NCBI Taxonomy" id="866807"/>
    <lineage>
        <taxon>Bacteria</taxon>
        <taxon>Pseudomonadati</taxon>
        <taxon>Bacteroidota</taxon>
        <taxon>Cytophagia</taxon>
        <taxon>Cytophagales</taxon>
        <taxon>Persicobacteraceae</taxon>
        <taxon>Aureibacter</taxon>
    </lineage>
</organism>
<gene>
    <name evidence="3" type="ORF">HNQ88_000746</name>
</gene>
<dbReference type="PROSITE" id="PS51733">
    <property type="entry name" value="BPL_LPL_CATALYTIC"/>
    <property type="match status" value="1"/>
</dbReference>
<dbReference type="Gene3D" id="3.30.930.10">
    <property type="entry name" value="Bira Bifunctional Protein, Domain 2"/>
    <property type="match status" value="1"/>
</dbReference>
<dbReference type="InterPro" id="IPR004143">
    <property type="entry name" value="BPL_LPL_catalytic"/>
</dbReference>
<dbReference type="GO" id="GO:0005737">
    <property type="term" value="C:cytoplasm"/>
    <property type="evidence" value="ECO:0007669"/>
    <property type="project" value="TreeGrafter"/>
</dbReference>